<feature type="transmembrane region" description="Helical" evidence="1">
    <location>
        <begin position="79"/>
        <end position="103"/>
    </location>
</feature>
<evidence type="ECO:0000313" key="3">
    <source>
        <dbReference type="Proteomes" id="UP000654947"/>
    </source>
</evidence>
<feature type="transmembrane region" description="Helical" evidence="1">
    <location>
        <begin position="344"/>
        <end position="367"/>
    </location>
</feature>
<proteinExistence type="predicted"/>
<accession>A0A918XFJ3</accession>
<keyword evidence="1" id="KW-0812">Transmembrane</keyword>
<dbReference type="EMBL" id="BMXL01000017">
    <property type="protein sequence ID" value="GHD29743.1"/>
    <property type="molecule type" value="Genomic_DNA"/>
</dbReference>
<keyword evidence="3" id="KW-1185">Reference proteome</keyword>
<feature type="transmembrane region" description="Helical" evidence="1">
    <location>
        <begin position="297"/>
        <end position="318"/>
    </location>
</feature>
<feature type="transmembrane region" description="Helical" evidence="1">
    <location>
        <begin position="506"/>
        <end position="526"/>
    </location>
</feature>
<dbReference type="Proteomes" id="UP000654947">
    <property type="component" value="Unassembled WGS sequence"/>
</dbReference>
<organism evidence="2 3">
    <name type="scientific">Nocardiopsis kunsanensis</name>
    <dbReference type="NCBI Taxonomy" id="141693"/>
    <lineage>
        <taxon>Bacteria</taxon>
        <taxon>Bacillati</taxon>
        <taxon>Actinomycetota</taxon>
        <taxon>Actinomycetes</taxon>
        <taxon>Streptosporangiales</taxon>
        <taxon>Nocardiopsidaceae</taxon>
        <taxon>Nocardiopsis</taxon>
    </lineage>
</organism>
<dbReference type="AlphaFoldDB" id="A0A918XFJ3"/>
<evidence type="ECO:0000256" key="1">
    <source>
        <dbReference type="SAM" id="Phobius"/>
    </source>
</evidence>
<feature type="transmembrane region" description="Helical" evidence="1">
    <location>
        <begin position="432"/>
        <end position="453"/>
    </location>
</feature>
<comment type="caution">
    <text evidence="2">The sequence shown here is derived from an EMBL/GenBank/DDBJ whole genome shotgun (WGS) entry which is preliminary data.</text>
</comment>
<protein>
    <submittedName>
        <fullName evidence="2">Exporter of polyketide antibiotics</fullName>
    </submittedName>
</protein>
<sequence>MASLTGTGSLIWLILRRDRILLAILIALPVLIVAGQTTAFQELYPTAEARQTFTQQSNSNPATLGMLGPIFASTLGSLVAWRVGVMGMLLAGIPSLLLVIRHTRAEEESGRRELLSSTTAGRNAPLTAALAAVLGANLVLAAAVTTALLAFGLPLAGSLVLGLSFAGAGWMCAAIGGMAAQMSENTGTARGISLMAFTALFLPRIAGDAAGQESDFAWLAWLSPLNWTRLTSPFADEKWWVFALVLAFTAALAAAAYALCARRDLEAGFLRPRPGPAQAAPGLRSPLALAWRLHRSTLLSCAVGFALIGGLAGAVAPISTELLGDAQPGGEFLAFAGADDVGEAFVSLIVYALSVSLVPAYAIMVVFRLRSEETSGHADSLLSGPTPRLRWASSHLLIAALGPVALLAALGLSAGSTYSLVSGDVAGELPRILGSTMAALPAVWVMAALATAAYGLLPRFAALVGWGALGVFLLIELGWEAQQISEAVFAVSPFSHIHPSTEVGPFTLLSLTAVAALLAAGGLLGLRRRDFG</sequence>
<feature type="transmembrane region" description="Helical" evidence="1">
    <location>
        <begin position="460"/>
        <end position="479"/>
    </location>
</feature>
<feature type="transmembrane region" description="Helical" evidence="1">
    <location>
        <begin position="20"/>
        <end position="40"/>
    </location>
</feature>
<keyword evidence="1" id="KW-0472">Membrane</keyword>
<feature type="transmembrane region" description="Helical" evidence="1">
    <location>
        <begin position="239"/>
        <end position="261"/>
    </location>
</feature>
<name>A0A918XFJ3_9ACTN</name>
<feature type="transmembrane region" description="Helical" evidence="1">
    <location>
        <begin position="187"/>
        <end position="206"/>
    </location>
</feature>
<feature type="transmembrane region" description="Helical" evidence="1">
    <location>
        <begin position="396"/>
        <end position="420"/>
    </location>
</feature>
<reference evidence="2 3" key="1">
    <citation type="journal article" date="2014" name="Int. J. Syst. Evol. Microbiol.">
        <title>Complete genome sequence of Corynebacterium casei LMG S-19264T (=DSM 44701T), isolated from a smear-ripened cheese.</title>
        <authorList>
            <consortium name="US DOE Joint Genome Institute (JGI-PGF)"/>
            <person name="Walter F."/>
            <person name="Albersmeier A."/>
            <person name="Kalinowski J."/>
            <person name="Ruckert C."/>
        </authorList>
    </citation>
    <scope>NUCLEOTIDE SEQUENCE [LARGE SCALE GENOMIC DNA]</scope>
    <source>
        <strain evidence="2 3">KCTC 19473</strain>
    </source>
</reference>
<feature type="transmembrane region" description="Helical" evidence="1">
    <location>
        <begin position="159"/>
        <end position="180"/>
    </location>
</feature>
<dbReference type="RefSeq" id="WP_193518194.1">
    <property type="nucleotide sequence ID" value="NZ_BMXL01000017.1"/>
</dbReference>
<evidence type="ECO:0000313" key="2">
    <source>
        <dbReference type="EMBL" id="GHD29743.1"/>
    </source>
</evidence>
<keyword evidence="1" id="KW-1133">Transmembrane helix</keyword>
<feature type="transmembrane region" description="Helical" evidence="1">
    <location>
        <begin position="124"/>
        <end position="153"/>
    </location>
</feature>
<gene>
    <name evidence="2" type="ORF">GCM10007147_30920</name>
</gene>